<accession>A0A220RZR1</accession>
<reference evidence="1 2" key="1">
    <citation type="submission" date="2017-06" db="EMBL/GenBank/DDBJ databases">
        <title>Neisseria chenwenguii sp. nov., isolated from the intestinal contents of Tibetan Plateau Pika in Yushu, Qinghai Province, China.</title>
        <authorList>
            <person name="Zhang G."/>
        </authorList>
    </citation>
    <scope>NUCLEOTIDE SEQUENCE [LARGE SCALE GENOMIC DNA]</scope>
    <source>
        <strain evidence="1 2">10023</strain>
    </source>
</reference>
<dbReference type="AlphaFoldDB" id="A0A220RZR1"/>
<proteinExistence type="predicted"/>
<keyword evidence="2" id="KW-1185">Reference proteome</keyword>
<sequence length="68" mass="7819">MKDEHDFSNAVRNLYAKHLKKPSPASINDNNIVHFQALAEEMGISYQTLINSFLHECAVQHKKPALKW</sequence>
<evidence type="ECO:0000313" key="2">
    <source>
        <dbReference type="Proteomes" id="UP000198238"/>
    </source>
</evidence>
<dbReference type="EMBL" id="CP022278">
    <property type="protein sequence ID" value="ASK26694.1"/>
    <property type="molecule type" value="Genomic_DNA"/>
</dbReference>
<protein>
    <submittedName>
        <fullName evidence="1">Antitoxin</fullName>
    </submittedName>
</protein>
<organism evidence="1 2">
    <name type="scientific">Neisseria chenwenguii</name>
    <dbReference type="NCBI Taxonomy" id="1853278"/>
    <lineage>
        <taxon>Bacteria</taxon>
        <taxon>Pseudomonadati</taxon>
        <taxon>Pseudomonadota</taxon>
        <taxon>Betaproteobacteria</taxon>
        <taxon>Neisseriales</taxon>
        <taxon>Neisseriaceae</taxon>
        <taxon>Neisseria</taxon>
    </lineage>
</organism>
<dbReference type="Proteomes" id="UP000198238">
    <property type="component" value="Chromosome"/>
</dbReference>
<name>A0A220RZR1_9NEIS</name>
<dbReference type="KEGG" id="nei:BG910_02085"/>
<dbReference type="RefSeq" id="WP_089035415.1">
    <property type="nucleotide sequence ID" value="NZ_CP022278.1"/>
</dbReference>
<dbReference type="OrthoDB" id="5297245at2"/>
<evidence type="ECO:0000313" key="1">
    <source>
        <dbReference type="EMBL" id="ASK26694.1"/>
    </source>
</evidence>
<gene>
    <name evidence="1" type="ORF">BG910_02085</name>
</gene>